<accession>K0UY41</accession>
<dbReference type="AlphaFoldDB" id="K0UY41"/>
<dbReference type="EMBL" id="ALQA01000005">
    <property type="protein sequence ID" value="EJZ12052.1"/>
    <property type="molecule type" value="Genomic_DNA"/>
</dbReference>
<name>K0UY41_MYCVA</name>
<protein>
    <submittedName>
        <fullName evidence="2">Uncharacterized protein</fullName>
    </submittedName>
</protein>
<evidence type="ECO:0000313" key="2">
    <source>
        <dbReference type="EMBL" id="EJZ12052.1"/>
    </source>
</evidence>
<proteinExistence type="predicted"/>
<keyword evidence="3" id="KW-1185">Reference proteome</keyword>
<reference evidence="2 3" key="1">
    <citation type="journal article" date="2012" name="J. Bacteriol.">
        <title>Complete Genome Sequence of Mycobacterium vaccae Type Strain ATCC 25954.</title>
        <authorList>
            <person name="Ho Y.S."/>
            <person name="Adroub S.A."/>
            <person name="Abadi M."/>
            <person name="Al Alwan B."/>
            <person name="Alkhateeb R."/>
            <person name="Gao G."/>
            <person name="Ragab A."/>
            <person name="Ali S."/>
            <person name="van Soolingen D."/>
            <person name="Bitter W."/>
            <person name="Pain A."/>
            <person name="Abdallah A.M."/>
        </authorList>
    </citation>
    <scope>NUCLEOTIDE SEQUENCE [LARGE SCALE GENOMIC DNA]</scope>
    <source>
        <strain evidence="2 3">ATCC 25954</strain>
    </source>
</reference>
<evidence type="ECO:0000313" key="3">
    <source>
        <dbReference type="Proteomes" id="UP000006072"/>
    </source>
</evidence>
<dbReference type="RefSeq" id="WP_003929975.1">
    <property type="nucleotide sequence ID" value="NZ_JH814688.1"/>
</dbReference>
<feature type="region of interest" description="Disordered" evidence="1">
    <location>
        <begin position="46"/>
        <end position="70"/>
    </location>
</feature>
<comment type="caution">
    <text evidence="2">The sequence shown here is derived from an EMBL/GenBank/DDBJ whole genome shotgun (WGS) entry which is preliminary data.</text>
</comment>
<dbReference type="Proteomes" id="UP000006072">
    <property type="component" value="Unassembled WGS sequence"/>
</dbReference>
<evidence type="ECO:0000256" key="1">
    <source>
        <dbReference type="SAM" id="MobiDB-lite"/>
    </source>
</evidence>
<dbReference type="HOGENOM" id="CLU_2554701_0_0_11"/>
<dbReference type="PATRIC" id="fig|1194972.3.peg.790"/>
<sequence length="82" mass="9209">MTPSIDTQFGASASFLRIPVSAEPQTRTSATPEGFLARLRRVRSARLRSGGDLPKSSSKKRYPPRRTDYMDSAAMAREMYRL</sequence>
<gene>
    <name evidence="2" type="ORF">MVAC_03911</name>
</gene>
<organism evidence="2 3">
    <name type="scientific">Mycolicibacterium vaccae ATCC 25954</name>
    <dbReference type="NCBI Taxonomy" id="1194972"/>
    <lineage>
        <taxon>Bacteria</taxon>
        <taxon>Bacillati</taxon>
        <taxon>Actinomycetota</taxon>
        <taxon>Actinomycetes</taxon>
        <taxon>Mycobacteriales</taxon>
        <taxon>Mycobacteriaceae</taxon>
        <taxon>Mycolicibacterium</taxon>
    </lineage>
</organism>